<organism evidence="1 2">
    <name type="scientific">Taxus chinensis</name>
    <name type="common">Chinese yew</name>
    <name type="synonym">Taxus wallichiana var. chinensis</name>
    <dbReference type="NCBI Taxonomy" id="29808"/>
    <lineage>
        <taxon>Eukaryota</taxon>
        <taxon>Viridiplantae</taxon>
        <taxon>Streptophyta</taxon>
        <taxon>Embryophyta</taxon>
        <taxon>Tracheophyta</taxon>
        <taxon>Spermatophyta</taxon>
        <taxon>Pinopsida</taxon>
        <taxon>Pinidae</taxon>
        <taxon>Conifers II</taxon>
        <taxon>Cupressales</taxon>
        <taxon>Taxaceae</taxon>
        <taxon>Taxus</taxon>
    </lineage>
</organism>
<evidence type="ECO:0000313" key="2">
    <source>
        <dbReference type="Proteomes" id="UP000824469"/>
    </source>
</evidence>
<proteinExistence type="predicted"/>
<comment type="caution">
    <text evidence="1">The sequence shown here is derived from an EMBL/GenBank/DDBJ whole genome shotgun (WGS) entry which is preliminary data.</text>
</comment>
<dbReference type="AlphaFoldDB" id="A0AA38GLS7"/>
<accession>A0AA38GLS7</accession>
<feature type="non-terminal residue" evidence="1">
    <location>
        <position position="1"/>
    </location>
</feature>
<reference evidence="1 2" key="1">
    <citation type="journal article" date="2021" name="Nat. Plants">
        <title>The Taxus genome provides insights into paclitaxel biosynthesis.</title>
        <authorList>
            <person name="Xiong X."/>
            <person name="Gou J."/>
            <person name="Liao Q."/>
            <person name="Li Y."/>
            <person name="Zhou Q."/>
            <person name="Bi G."/>
            <person name="Li C."/>
            <person name="Du R."/>
            <person name="Wang X."/>
            <person name="Sun T."/>
            <person name="Guo L."/>
            <person name="Liang H."/>
            <person name="Lu P."/>
            <person name="Wu Y."/>
            <person name="Zhang Z."/>
            <person name="Ro D.K."/>
            <person name="Shang Y."/>
            <person name="Huang S."/>
            <person name="Yan J."/>
        </authorList>
    </citation>
    <scope>NUCLEOTIDE SEQUENCE [LARGE SCALE GENOMIC DNA]</scope>
    <source>
        <strain evidence="1">Ta-2019</strain>
    </source>
</reference>
<dbReference type="EMBL" id="JAHRHJ020000002">
    <property type="protein sequence ID" value="KAH9324362.1"/>
    <property type="molecule type" value="Genomic_DNA"/>
</dbReference>
<sequence length="84" mass="9672">KIAEGTIYNLSTYIVEEIVSCMKDGDRILFGNVLLTIMFSEIGVLNASEKFVWEYPTKDPFPMKGCKKYAWDTMTTPQKVRLEK</sequence>
<name>A0AA38GLS7_TAXCH</name>
<gene>
    <name evidence="1" type="ORF">KI387_004540</name>
</gene>
<dbReference type="Proteomes" id="UP000824469">
    <property type="component" value="Unassembled WGS sequence"/>
</dbReference>
<protein>
    <submittedName>
        <fullName evidence="1">Uncharacterized protein</fullName>
    </submittedName>
</protein>
<evidence type="ECO:0000313" key="1">
    <source>
        <dbReference type="EMBL" id="KAH9324362.1"/>
    </source>
</evidence>
<feature type="non-terminal residue" evidence="1">
    <location>
        <position position="84"/>
    </location>
</feature>
<keyword evidence="2" id="KW-1185">Reference proteome</keyword>